<name>A0A2P7NUG6_9PROT</name>
<dbReference type="Proteomes" id="UP000241912">
    <property type="component" value="Unassembled WGS sequence"/>
</dbReference>
<keyword evidence="1" id="KW-1133">Transmembrane helix</keyword>
<feature type="transmembrane region" description="Helical" evidence="1">
    <location>
        <begin position="113"/>
        <end position="131"/>
    </location>
</feature>
<feature type="transmembrane region" description="Helical" evidence="1">
    <location>
        <begin position="23"/>
        <end position="44"/>
    </location>
</feature>
<comment type="caution">
    <text evidence="2">The sequence shown here is derived from an EMBL/GenBank/DDBJ whole genome shotgun (WGS) entry which is preliminary data.</text>
</comment>
<dbReference type="RefSeq" id="WP_106707116.1">
    <property type="nucleotide sequence ID" value="NZ_PXXU01000027.1"/>
</dbReference>
<proteinExistence type="predicted"/>
<reference evidence="2 3" key="1">
    <citation type="submission" date="2018-03" db="EMBL/GenBank/DDBJ databases">
        <title>Draft genome of Nitrosomonas supralitoralis APG5.</title>
        <authorList>
            <person name="Urakawa H."/>
            <person name="Lopez J.V."/>
        </authorList>
    </citation>
    <scope>NUCLEOTIDE SEQUENCE [LARGE SCALE GENOMIC DNA]</scope>
    <source>
        <strain evidence="2 3">APG5</strain>
    </source>
</reference>
<dbReference type="AlphaFoldDB" id="A0A2P7NUG6"/>
<sequence length="134" mass="15091">MCQFSDTEAQSIRKRIRHEELMIYNRIHWMLTFQGFLFASLAIISNTSADAHIRSVLLNTIPLLGAMAGLLAFIGIVGAYMHMHEIRRPLIKAAEDIGKDFGAAGLARWMGRANSGLLPVIIIFAWIKLYFELT</sequence>
<keyword evidence="3" id="KW-1185">Reference proteome</keyword>
<dbReference type="OrthoDB" id="8482100at2"/>
<evidence type="ECO:0000256" key="1">
    <source>
        <dbReference type="SAM" id="Phobius"/>
    </source>
</evidence>
<evidence type="ECO:0000313" key="3">
    <source>
        <dbReference type="Proteomes" id="UP000241912"/>
    </source>
</evidence>
<keyword evidence="1" id="KW-0812">Transmembrane</keyword>
<organism evidence="2 3">
    <name type="scientific">Nitrosomonas supralitoralis</name>
    <dbReference type="NCBI Taxonomy" id="2116706"/>
    <lineage>
        <taxon>Bacteria</taxon>
        <taxon>Pseudomonadati</taxon>
        <taxon>Pseudomonadota</taxon>
        <taxon>Betaproteobacteria</taxon>
        <taxon>Nitrosomonadales</taxon>
        <taxon>Nitrosomonadaceae</taxon>
        <taxon>Nitrosomonas</taxon>
    </lineage>
</organism>
<protein>
    <submittedName>
        <fullName evidence="2">Uncharacterized protein</fullName>
    </submittedName>
</protein>
<gene>
    <name evidence="2" type="ORF">C7H79_09875</name>
</gene>
<feature type="transmembrane region" description="Helical" evidence="1">
    <location>
        <begin position="56"/>
        <end position="80"/>
    </location>
</feature>
<keyword evidence="1" id="KW-0472">Membrane</keyword>
<accession>A0A2P7NUG6</accession>
<dbReference type="EMBL" id="PXXU01000027">
    <property type="protein sequence ID" value="PSJ17114.1"/>
    <property type="molecule type" value="Genomic_DNA"/>
</dbReference>
<evidence type="ECO:0000313" key="2">
    <source>
        <dbReference type="EMBL" id="PSJ17114.1"/>
    </source>
</evidence>